<dbReference type="GO" id="GO:0004672">
    <property type="term" value="F:protein kinase activity"/>
    <property type="evidence" value="ECO:0007669"/>
    <property type="project" value="InterPro"/>
</dbReference>
<dbReference type="Gene3D" id="1.20.920.30">
    <property type="match status" value="1"/>
</dbReference>
<dbReference type="GO" id="GO:0007018">
    <property type="term" value="P:microtubule-based movement"/>
    <property type="evidence" value="ECO:0007669"/>
    <property type="project" value="InterPro"/>
</dbReference>
<proteinExistence type="inferred from homology"/>
<dbReference type="Gene3D" id="1.10.472.130">
    <property type="match status" value="1"/>
</dbReference>
<evidence type="ECO:0000259" key="16">
    <source>
        <dbReference type="PROSITE" id="PS50011"/>
    </source>
</evidence>
<reference evidence="17" key="1">
    <citation type="submission" date="2020-08" db="EMBL/GenBank/DDBJ databases">
        <title>Multicomponent nature underlies the extraordinary mechanical properties of spider dragline silk.</title>
        <authorList>
            <person name="Kono N."/>
            <person name="Nakamura H."/>
            <person name="Mori M."/>
            <person name="Yoshida Y."/>
            <person name="Ohtoshi R."/>
            <person name="Malay A.D."/>
            <person name="Moran D.A.P."/>
            <person name="Tomita M."/>
            <person name="Numata K."/>
            <person name="Arakawa K."/>
        </authorList>
    </citation>
    <scope>NUCLEOTIDE SEQUENCE</scope>
</reference>
<dbReference type="SUPFAM" id="SSF52540">
    <property type="entry name" value="P-loop containing nucleoside triphosphate hydrolases"/>
    <property type="match status" value="3"/>
</dbReference>
<accession>A0A8X6QQD5</accession>
<dbReference type="FunFam" id="1.20.920.30:FF:000004">
    <property type="entry name" value="Dynein axonemal heavy chain 5"/>
    <property type="match status" value="1"/>
</dbReference>
<dbReference type="GO" id="GO:0031514">
    <property type="term" value="C:motile cilium"/>
    <property type="evidence" value="ECO:0007669"/>
    <property type="project" value="UniProtKB-ARBA"/>
</dbReference>
<dbReference type="FunFam" id="3.40.50.300:FF:001547">
    <property type="entry name" value="Dynein heavy chain, cytosolic, putative"/>
    <property type="match status" value="1"/>
</dbReference>
<dbReference type="FunFam" id="3.40.50.300:FF:001221">
    <property type="entry name" value="Axonemal dynein heavy chain 8"/>
    <property type="match status" value="1"/>
</dbReference>
<evidence type="ECO:0000256" key="1">
    <source>
        <dbReference type="ARBA" id="ARBA00004430"/>
    </source>
</evidence>
<dbReference type="GO" id="GO:0005524">
    <property type="term" value="F:ATP binding"/>
    <property type="evidence" value="ECO:0007669"/>
    <property type="project" value="UniProtKB-UniRule"/>
</dbReference>
<dbReference type="InterPro" id="IPR017441">
    <property type="entry name" value="Protein_kinase_ATP_BS"/>
</dbReference>
<dbReference type="PANTHER" id="PTHR46532:SF4">
    <property type="entry name" value="AAA+ ATPASE DOMAIN-CONTAINING PROTEIN"/>
    <property type="match status" value="1"/>
</dbReference>
<keyword evidence="18" id="KW-1185">Reference proteome</keyword>
<organism evidence="17 18">
    <name type="scientific">Nephila pilipes</name>
    <name type="common">Giant wood spider</name>
    <name type="synonym">Nephila maculata</name>
    <dbReference type="NCBI Taxonomy" id="299642"/>
    <lineage>
        <taxon>Eukaryota</taxon>
        <taxon>Metazoa</taxon>
        <taxon>Ecdysozoa</taxon>
        <taxon>Arthropoda</taxon>
        <taxon>Chelicerata</taxon>
        <taxon>Arachnida</taxon>
        <taxon>Araneae</taxon>
        <taxon>Araneomorphae</taxon>
        <taxon>Entelegynae</taxon>
        <taxon>Araneoidea</taxon>
        <taxon>Nephilidae</taxon>
        <taxon>Nephila</taxon>
    </lineage>
</organism>
<evidence type="ECO:0000313" key="17">
    <source>
        <dbReference type="EMBL" id="GFU39153.1"/>
    </source>
</evidence>
<evidence type="ECO:0000256" key="4">
    <source>
        <dbReference type="ARBA" id="ARBA00022701"/>
    </source>
</evidence>
<dbReference type="FunFam" id="3.40.50.300:FF:002141">
    <property type="entry name" value="Dynein heavy chain"/>
    <property type="match status" value="1"/>
</dbReference>
<dbReference type="InterPro" id="IPR011009">
    <property type="entry name" value="Kinase-like_dom_sf"/>
</dbReference>
<keyword evidence="3" id="KW-0963">Cytoplasm</keyword>
<name>A0A8X6QQD5_NEPPI</name>
<dbReference type="Gene3D" id="1.10.8.1220">
    <property type="match status" value="1"/>
</dbReference>
<dbReference type="Gene3D" id="1.10.8.710">
    <property type="match status" value="1"/>
</dbReference>
<protein>
    <submittedName>
        <fullName evidence="17">Dynein heavy chain 5, axonemal</fullName>
    </submittedName>
</protein>
<dbReference type="InterPro" id="IPR041466">
    <property type="entry name" value="Dynein_AAA5_ext"/>
</dbReference>
<dbReference type="PANTHER" id="PTHR46532">
    <property type="entry name" value="MALE FERTILITY FACTOR KL5"/>
    <property type="match status" value="1"/>
</dbReference>
<dbReference type="GO" id="GO:0051959">
    <property type="term" value="F:dynein light intermediate chain binding"/>
    <property type="evidence" value="ECO:0007669"/>
    <property type="project" value="InterPro"/>
</dbReference>
<dbReference type="PROSITE" id="PS50011">
    <property type="entry name" value="PROTEIN_KINASE_DOM"/>
    <property type="match status" value="1"/>
</dbReference>
<dbReference type="InterPro" id="IPR035706">
    <property type="entry name" value="AAA_9"/>
</dbReference>
<feature type="coiled-coil region" evidence="15">
    <location>
        <begin position="1603"/>
        <end position="1676"/>
    </location>
</feature>
<dbReference type="SMART" id="SM00220">
    <property type="entry name" value="S_TKc"/>
    <property type="match status" value="1"/>
</dbReference>
<dbReference type="Pfam" id="PF12775">
    <property type="entry name" value="AAA_7"/>
    <property type="match status" value="1"/>
</dbReference>
<evidence type="ECO:0000256" key="15">
    <source>
        <dbReference type="SAM" id="Coils"/>
    </source>
</evidence>
<dbReference type="InterPro" id="IPR024743">
    <property type="entry name" value="Dynein_HC_stalk"/>
</dbReference>
<dbReference type="Pfam" id="PF17852">
    <property type="entry name" value="Dynein_AAA_lid"/>
    <property type="match status" value="1"/>
</dbReference>
<comment type="subcellular location">
    <subcellularLocation>
        <location evidence="1">Cytoplasm</location>
        <location evidence="1">Cytoskeleton</location>
        <location evidence="1">Cilium axoneme</location>
    </subcellularLocation>
</comment>
<evidence type="ECO:0000256" key="12">
    <source>
        <dbReference type="ARBA" id="ARBA00023212"/>
    </source>
</evidence>
<dbReference type="PROSITE" id="PS00107">
    <property type="entry name" value="PROTEIN_KINASE_ATP"/>
    <property type="match status" value="1"/>
</dbReference>
<dbReference type="GO" id="GO:0005874">
    <property type="term" value="C:microtubule"/>
    <property type="evidence" value="ECO:0007669"/>
    <property type="project" value="UniProtKB-KW"/>
</dbReference>
<keyword evidence="8" id="KW-0243">Dynein</keyword>
<dbReference type="InterPro" id="IPR024317">
    <property type="entry name" value="Dynein_heavy_chain_D4_dom"/>
</dbReference>
<dbReference type="InterPro" id="IPR000719">
    <property type="entry name" value="Prot_kinase_dom"/>
</dbReference>
<comment type="similarity">
    <text evidence="2">Belongs to the dynein heavy chain family.</text>
</comment>
<evidence type="ECO:0000313" key="18">
    <source>
        <dbReference type="Proteomes" id="UP000887013"/>
    </source>
</evidence>
<dbReference type="Pfam" id="PF12780">
    <property type="entry name" value="AAA_8"/>
    <property type="match status" value="1"/>
</dbReference>
<evidence type="ECO:0000256" key="5">
    <source>
        <dbReference type="ARBA" id="ARBA00022737"/>
    </source>
</evidence>
<feature type="binding site" evidence="14">
    <location>
        <position position="53"/>
    </location>
    <ligand>
        <name>ATP</name>
        <dbReference type="ChEBI" id="CHEBI:30616"/>
    </ligand>
</feature>
<evidence type="ECO:0000256" key="14">
    <source>
        <dbReference type="PROSITE-ProRule" id="PRU10141"/>
    </source>
</evidence>
<dbReference type="Gene3D" id="1.20.920.20">
    <property type="match status" value="1"/>
</dbReference>
<dbReference type="PROSITE" id="PS00108">
    <property type="entry name" value="PROTEIN_KINASE_ST"/>
    <property type="match status" value="1"/>
</dbReference>
<dbReference type="FunFam" id="1.10.8.1220:FF:000001">
    <property type="entry name" value="Dynein axonemal heavy chain 5"/>
    <property type="match status" value="1"/>
</dbReference>
<keyword evidence="6 14" id="KW-0547">Nucleotide-binding</keyword>
<evidence type="ECO:0000256" key="10">
    <source>
        <dbReference type="ARBA" id="ARBA00023069"/>
    </source>
</evidence>
<dbReference type="Pfam" id="PF12781">
    <property type="entry name" value="AAA_9"/>
    <property type="match status" value="1"/>
</dbReference>
<dbReference type="SUPFAM" id="SSF56112">
    <property type="entry name" value="Protein kinase-like (PK-like)"/>
    <property type="match status" value="1"/>
</dbReference>
<keyword evidence="7 14" id="KW-0067">ATP-binding</keyword>
<keyword evidence="13" id="KW-0966">Cell projection</keyword>
<comment type="caution">
    <text evidence="17">The sequence shown here is derived from an EMBL/GenBank/DDBJ whole genome shotgun (WGS) entry which is preliminary data.</text>
</comment>
<keyword evidence="12" id="KW-0206">Cytoskeleton</keyword>
<dbReference type="Gene3D" id="1.10.510.10">
    <property type="entry name" value="Transferase(Phosphotransferase) domain 1"/>
    <property type="match status" value="1"/>
</dbReference>
<dbReference type="Gene3D" id="6.10.140.1060">
    <property type="match status" value="1"/>
</dbReference>
<feature type="domain" description="Protein kinase" evidence="16">
    <location>
        <begin position="20"/>
        <end position="291"/>
    </location>
</feature>
<evidence type="ECO:0000256" key="8">
    <source>
        <dbReference type="ARBA" id="ARBA00023017"/>
    </source>
</evidence>
<gene>
    <name evidence="17" type="primary">Dnah5</name>
    <name evidence="17" type="ORF">NPIL_524631</name>
</gene>
<dbReference type="InterPro" id="IPR008271">
    <property type="entry name" value="Ser/Thr_kinase_AS"/>
</dbReference>
<dbReference type="Pfam" id="PF17857">
    <property type="entry name" value="AAA_lid_1"/>
    <property type="match status" value="1"/>
</dbReference>
<keyword evidence="4" id="KW-0493">Microtubule</keyword>
<dbReference type="Pfam" id="PF12774">
    <property type="entry name" value="AAA_6"/>
    <property type="match status" value="1"/>
</dbReference>
<dbReference type="EMBL" id="BMAW01035302">
    <property type="protein sequence ID" value="GFU39153.1"/>
    <property type="molecule type" value="Genomic_DNA"/>
</dbReference>
<dbReference type="InterPro" id="IPR035699">
    <property type="entry name" value="AAA_6"/>
</dbReference>
<dbReference type="InterPro" id="IPR027417">
    <property type="entry name" value="P-loop_NTPase"/>
</dbReference>
<feature type="coiled-coil region" evidence="15">
    <location>
        <begin position="1823"/>
        <end position="1913"/>
    </location>
</feature>
<dbReference type="GO" id="GO:0005858">
    <property type="term" value="C:axonemal dynein complex"/>
    <property type="evidence" value="ECO:0007669"/>
    <property type="project" value="TreeGrafter"/>
</dbReference>
<keyword evidence="10" id="KW-0969">Cilium</keyword>
<dbReference type="InterPro" id="IPR041589">
    <property type="entry name" value="DNAH3_AAA_lid_1"/>
</dbReference>
<evidence type="ECO:0000256" key="7">
    <source>
        <dbReference type="ARBA" id="ARBA00022840"/>
    </source>
</evidence>
<dbReference type="Pfam" id="PF00069">
    <property type="entry name" value="Pkinase"/>
    <property type="match status" value="1"/>
</dbReference>
<evidence type="ECO:0000256" key="3">
    <source>
        <dbReference type="ARBA" id="ARBA00022490"/>
    </source>
</evidence>
<dbReference type="OrthoDB" id="6427322at2759"/>
<dbReference type="FunFam" id="1.20.920.20:FF:000004">
    <property type="entry name" value="Dynein axonemal heavy chain 5"/>
    <property type="match status" value="1"/>
</dbReference>
<evidence type="ECO:0000256" key="13">
    <source>
        <dbReference type="ARBA" id="ARBA00023273"/>
    </source>
</evidence>
<dbReference type="Pfam" id="PF12777">
    <property type="entry name" value="MT"/>
    <property type="match status" value="1"/>
</dbReference>
<dbReference type="Gene3D" id="3.40.50.300">
    <property type="entry name" value="P-loop containing nucleotide triphosphate hydrolases"/>
    <property type="match status" value="3"/>
</dbReference>
<dbReference type="FunFam" id="3.40.50.300:FF:000049">
    <property type="entry name" value="Dynein, axonemal, heavy chain 5"/>
    <property type="match status" value="1"/>
</dbReference>
<keyword evidence="11" id="KW-0505">Motor protein</keyword>
<keyword evidence="5" id="KW-0677">Repeat</keyword>
<evidence type="ECO:0000256" key="11">
    <source>
        <dbReference type="ARBA" id="ARBA00023175"/>
    </source>
</evidence>
<dbReference type="GO" id="GO:0045505">
    <property type="term" value="F:dynein intermediate chain binding"/>
    <property type="evidence" value="ECO:0007669"/>
    <property type="project" value="InterPro"/>
</dbReference>
<dbReference type="InterPro" id="IPR043157">
    <property type="entry name" value="Dynein_AAA1S"/>
</dbReference>
<evidence type="ECO:0000256" key="2">
    <source>
        <dbReference type="ARBA" id="ARBA00008887"/>
    </source>
</evidence>
<dbReference type="InterPro" id="IPR026983">
    <property type="entry name" value="DHC"/>
</dbReference>
<evidence type="ECO:0000256" key="9">
    <source>
        <dbReference type="ARBA" id="ARBA00023054"/>
    </source>
</evidence>
<dbReference type="Proteomes" id="UP000887013">
    <property type="component" value="Unassembled WGS sequence"/>
</dbReference>
<keyword evidence="9 15" id="KW-0175">Coiled coil</keyword>
<evidence type="ECO:0000256" key="6">
    <source>
        <dbReference type="ARBA" id="ARBA00022741"/>
    </source>
</evidence>
<sequence length="2322" mass="265710">MLDEVITESILTAFKSSDSYKVHECLGHGAFGMVFLVRDKRSRQKLAAKLVMKATNGERDFWTDLNHPNLLPLIRTDDFSDNSIIYLMPYVGSDLFHILYEKEPSFHNDRQCFIRKKSYMKDILKGLEYMHHKKLCHLDLKEENILICHKTDAAIIGDFSTLTLSDEVWDKTFGLNLYALPPEAATRSTYSYYDGIAAEMWTFGVLLLQVFTLKYHFRDIKVDDSYEHDILPKVMSATFHRETRQNFFQVHKKASLSNKAANQFFDFVAHFLILEPKMRYSATKALNHPFLFDAVEYLCERKDSSDKSNPIDNIILQVEKMALNERCSINRVNDEAEKRQLDLSSHSLRCSSFTLRYVSRRSSYTKACNLDREKRHSRSLSLNLQNNKLTEKSVKNLRTLQRRLLFGKNIELAQLNINRSCKKVKMVEDDNYSDILGGGDCFPFKKSRFAKTVKKYTPRFRRKRPALTHSQNVQHNFEPVPSIRFSYNPATNGNGTVVKFTGSSKPGIVKVKRYKHRKIWNLNKIWKITRLKRCYDTQDDNVHYDFGLRNILSVLRTLGATKRSNVNNAESESAIVMRVLKDMNLSKLIDENEPLFLSLLNDLFPGIRDHKKGNTELEDAIDLQVKESGLVPYPAWKVKLIQLYETQLVRHGIMTLGPAGGGKTSCIRGLMAALTAMGSPHKEMRMNPKAITTPQMFGRLDVATDDWTDGIFSALWRKTLKMKKGEYVWIVLDGPVDAIWIENLNSVLDDNKTLTLANGDRIPMSPNCKVMFEVHNLENASHATVSRNGMVYMSSSCLPWKPILTAWLTKQPKLIIRGITQLFDRSFETIYTWAVENLIFKMKILQCMIISQMIKLFQGLMPREEKDLNVLASILQKIYVFSLMWSIGAFLETPDRLKFELYLRNKKDFDLDLPLIEDPNDTMFDFNVDSQGEWKHWKTLVPDFIYNPSNGTEYISVLVPNIDNVRTDFLVHTIAKQGDPVLLLGEPGTAKTVMLKAYTTKFNPDNHISKTVNFSSATTPLHFQKTIESYVEKRAGNIYGPAAGKKLTIILDDINMPLINSWGDQVTNEIVRQTIEMAGFYCLERPGEFIKLADIHYLAAMCQPGGGRNEIPERLKRHFAIFNCTLPTDASIDKIFGCIVDGAFSEEQGFSEEIRNLALKMVPVTRRLWHLTKTTMLPTPAKFHYVFNLRELSRIWQGMTSTLPSIVCDQDTLLSLWRHECYRVIADRFIQQQDYDWFHDNMNRILAEDLGEVISENSTNDELCFFVDFLRDTPEVTGEEEAEVEMPKIYEPVKSLEVLQERLTFLLSLYNEVARTAHLDIVFFKDAVSHLTRISRIIRAPGGHALLVGVGGSGKQSLTKLAAFIAHYNTQQISLTRSYSATNFLEDLKILYRTTGIHDKGTTFIFTDQALKDECFLEYLNNVLTCGVVSNLFNRDERADIIAELTPMMKREQPRRPPTPENVMDYFLYRTRKNLHVVLCFSPVGEKLRARALKFPGIVSGCTVDWFQPWPKEALTSVSRHFLHEFDVQCDETIKQEVIRTMGDIHTLVAEQCSEYYQRFRRPVHVTPKSFLSFINGYKKLYEEKHREIGNTCTRMENGISKLEEASLMVERMKETLSLMEEELEVASKTAEQVLAEVSVRADAAEVVRDSVERAKNAAQQIVKEIQADKAIAEEKLEAARPALEDAEAALNTIQPTHIATVRKLGRPPALIMYIMDCVMILFQKRLQSVQVDPMRKFIKPSWEESLKFMSSTGFLAALQNFPKDTINDEVVELLEPYLIMKDYNMETAKRVCGDVAGLLSWTKSMAFFFGINKEVLPLKYNLAVQEARLAVAMKELKSVEQELEDKENDLKEVKAQYESAIANKEKLAEEAAVCRRKMSRASMLITELAGEYKRWTNESKQLKEQIKRLVGDVLVATGFLSYAGSFNQEYRFALLSSWHTKILQRNIPASQKTNTMEMLVNASMISEWNLSGLPSDELSSQNGALVTNALRYPLLIDPQGQGKSWLKNSEAKNDLQVTSLNHKYFRQLLEECLSLGKPLLIEDVGEELDPILENVLEKNYMKSGSTFKVMLGEKECDVTDGFKLFITTKLPNPAFSPEISATTSVIDFTVTAKGLEDQLLGRVMQSEKSDLENERVKVISEIVDSKYNIKQLEDNLLDHLTSAQGSLVDNEGLIGILQDTKATTLQVSTKLGVAATTQAKINEAREEFRSVAARGSILYFLIVEMSVINDMYQTSLKQFLGLFDISISRSDLDPDVRKRIQNIIQYLTYEVYRYAVRGFYECHRFLFILMLALKLLLESGSISYIEFFTFVKGHSSYLFLD</sequence>